<feature type="compositionally biased region" description="Polar residues" evidence="1">
    <location>
        <begin position="45"/>
        <end position="56"/>
    </location>
</feature>
<dbReference type="SUPFAM" id="SSF54001">
    <property type="entry name" value="Cysteine proteinases"/>
    <property type="match status" value="1"/>
</dbReference>
<gene>
    <name evidence="2" type="ORF">PPTG_02519</name>
</gene>
<dbReference type="Gene3D" id="3.40.395.10">
    <property type="entry name" value="Adenoviral Proteinase, Chain A"/>
    <property type="match status" value="1"/>
</dbReference>
<evidence type="ECO:0000256" key="1">
    <source>
        <dbReference type="SAM" id="MobiDB-lite"/>
    </source>
</evidence>
<name>W2RDL3_PHYN3</name>
<evidence type="ECO:0000313" key="3">
    <source>
        <dbReference type="Proteomes" id="UP000018817"/>
    </source>
</evidence>
<accession>W2RDL3</accession>
<feature type="region of interest" description="Disordered" evidence="1">
    <location>
        <begin position="1"/>
        <end position="56"/>
    </location>
</feature>
<organism evidence="2 3">
    <name type="scientific">Phytophthora nicotianae (strain INRA-310)</name>
    <name type="common">Phytophthora parasitica</name>
    <dbReference type="NCBI Taxonomy" id="761204"/>
    <lineage>
        <taxon>Eukaryota</taxon>
        <taxon>Sar</taxon>
        <taxon>Stramenopiles</taxon>
        <taxon>Oomycota</taxon>
        <taxon>Peronosporomycetes</taxon>
        <taxon>Peronosporales</taxon>
        <taxon>Peronosporaceae</taxon>
        <taxon>Phytophthora</taxon>
    </lineage>
</organism>
<dbReference type="VEuPathDB" id="FungiDB:PPTG_02519"/>
<evidence type="ECO:0008006" key="4">
    <source>
        <dbReference type="Google" id="ProtNLM"/>
    </source>
</evidence>
<proteinExistence type="predicted"/>
<feature type="compositionally biased region" description="Basic and acidic residues" evidence="1">
    <location>
        <begin position="1"/>
        <end position="10"/>
    </location>
</feature>
<dbReference type="AlphaFoldDB" id="W2RDL3"/>
<reference evidence="2 3" key="2">
    <citation type="submission" date="2013-11" db="EMBL/GenBank/DDBJ databases">
        <title>The Genome Sequence of Phytophthora parasitica INRA-310.</title>
        <authorList>
            <consortium name="The Broad Institute Genomics Platform"/>
            <person name="Russ C."/>
            <person name="Tyler B."/>
            <person name="Panabieres F."/>
            <person name="Shan W."/>
            <person name="Tripathy S."/>
            <person name="Grunwald N."/>
            <person name="Machado M."/>
            <person name="Johnson C.S."/>
            <person name="Arredondo F."/>
            <person name="Hong C."/>
            <person name="Coffey M."/>
            <person name="Young S.K."/>
            <person name="Zeng Q."/>
            <person name="Gargeya S."/>
            <person name="Fitzgerald M."/>
            <person name="Abouelleil A."/>
            <person name="Alvarado L."/>
            <person name="Chapman S.B."/>
            <person name="Gainer-Dewar J."/>
            <person name="Goldberg J."/>
            <person name="Griggs A."/>
            <person name="Gujja S."/>
            <person name="Hansen M."/>
            <person name="Howarth C."/>
            <person name="Imamovic A."/>
            <person name="Ireland A."/>
            <person name="Larimer J."/>
            <person name="McCowan C."/>
            <person name="Murphy C."/>
            <person name="Pearson M."/>
            <person name="Poon T.W."/>
            <person name="Priest M."/>
            <person name="Roberts A."/>
            <person name="Saif S."/>
            <person name="Shea T."/>
            <person name="Sykes S."/>
            <person name="Wortman J."/>
            <person name="Nusbaum C."/>
            <person name="Birren B."/>
        </authorList>
    </citation>
    <scope>NUCLEOTIDE SEQUENCE [LARGE SCALE GENOMIC DNA]</scope>
    <source>
        <strain evidence="2 3">INRA-310</strain>
    </source>
</reference>
<dbReference type="STRING" id="761204.W2RDL3"/>
<dbReference type="InterPro" id="IPR038765">
    <property type="entry name" value="Papain-like_cys_pep_sf"/>
</dbReference>
<evidence type="ECO:0000313" key="2">
    <source>
        <dbReference type="EMBL" id="ETN22640.1"/>
    </source>
</evidence>
<feature type="compositionally biased region" description="Polar residues" evidence="1">
    <location>
        <begin position="16"/>
        <end position="35"/>
    </location>
</feature>
<dbReference type="GeneID" id="20172752"/>
<reference evidence="3" key="1">
    <citation type="submission" date="2011-12" db="EMBL/GenBank/DDBJ databases">
        <authorList>
            <consortium name="The Broad Institute Genome Sequencing Platform"/>
            <person name="Russ C."/>
            <person name="Tyler B."/>
            <person name="Panabieres F."/>
            <person name="Shan W."/>
            <person name="Tripathy S."/>
            <person name="Grunwald N."/>
            <person name="Machado M."/>
            <person name="Young S.K."/>
            <person name="Zeng Q."/>
            <person name="Gargeya S."/>
            <person name="Fitzgerald M."/>
            <person name="Haas B."/>
            <person name="Abouelleil A."/>
            <person name="Alvarado L."/>
            <person name="Arachchi H.M."/>
            <person name="Berlin A."/>
            <person name="Chapman S.B."/>
            <person name="Gearin G."/>
            <person name="Goldberg J."/>
            <person name="Griggs A."/>
            <person name="Gujja S."/>
            <person name="Hansen M."/>
            <person name="Heiman D."/>
            <person name="Howarth C."/>
            <person name="Larimer J."/>
            <person name="Lui A."/>
            <person name="MacDonald P.J.P."/>
            <person name="McCowen C."/>
            <person name="Montmayeur A."/>
            <person name="Murphy C."/>
            <person name="Neiman D."/>
            <person name="Pearson M."/>
            <person name="Priest M."/>
            <person name="Roberts A."/>
            <person name="Saif S."/>
            <person name="Shea T."/>
            <person name="Sisk P."/>
            <person name="Stolte C."/>
            <person name="Sykes S."/>
            <person name="Wortman J."/>
            <person name="Nusbaum C."/>
            <person name="Birren B."/>
        </authorList>
    </citation>
    <scope>NUCLEOTIDE SEQUENCE [LARGE SCALE GENOMIC DNA]</scope>
    <source>
        <strain evidence="3">INRA-310</strain>
    </source>
</reference>
<dbReference type="EMBL" id="KI669562">
    <property type="protein sequence ID" value="ETN22640.1"/>
    <property type="molecule type" value="Genomic_DNA"/>
</dbReference>
<sequence>MEDEASHYGSEENSSDVDSSGEQASSDFEPSSGENDGSDGDHASGENNASMVSTSGDAFDVENDITVGEVEGGGYFKRNFDDVVQLLDGPYNYGSQQLVEALNLQNVDPKLRVRKGDLGPTTSQINSLICRTKLEEAKTALLAGSSCRGLLAQWDDFGPVTLDQLQAMIKIKDATATFRDVELTTAWIDNLQWPTASVMAPFGNIESTIKDEHKRKVEDINLGETFLEGEIFEGTKLLQWREEQWLNTTCITATLMALRERYWNVGIINPCYARFVQDKTKKQVAASFGAFRDNKDRIIGCINLTDAHWVAFHINPSTRLVRMFDPQQSQAQYAQIKVSVSTIEPLLHEGGTLTFERIDWCAQRDGHSCGV</sequence>
<protein>
    <recommendedName>
        <fullName evidence="4">Ubiquitin-like protease family profile domain-containing protein</fullName>
    </recommendedName>
</protein>
<dbReference type="RefSeq" id="XP_008891873.1">
    <property type="nucleotide sequence ID" value="XM_008893625.1"/>
</dbReference>
<dbReference type="Proteomes" id="UP000018817">
    <property type="component" value="Unassembled WGS sequence"/>
</dbReference>